<organism evidence="1 2">
    <name type="scientific">Hermanssonia centrifuga</name>
    <dbReference type="NCBI Taxonomy" id="98765"/>
    <lineage>
        <taxon>Eukaryota</taxon>
        <taxon>Fungi</taxon>
        <taxon>Dikarya</taxon>
        <taxon>Basidiomycota</taxon>
        <taxon>Agaricomycotina</taxon>
        <taxon>Agaricomycetes</taxon>
        <taxon>Polyporales</taxon>
        <taxon>Meruliaceae</taxon>
        <taxon>Hermanssonia</taxon>
    </lineage>
</organism>
<dbReference type="AlphaFoldDB" id="A0A2R6NFL5"/>
<name>A0A2R6NFL5_9APHY</name>
<dbReference type="OrthoDB" id="2744824at2759"/>
<sequence length="393" mass="43730">MSDILETRRIPYFPAEIMDIIIDLLHTDKATLSSCTLVSRSWLPRSRLHLFTRVQVFGFQTQFQPFIELLTQANGGPRLDPPISTTIKRLRLDGRDDSVFSSPEPLTTSMLKMLLCNLPNLLDLDVRGVILTWVAPGLSDTGDKVALPDLIHLNSLTLDAFTTASKDPSDFVSSLCFFSSIDVLRISSPLYMDIPEDPAAVAAHPSLLTTMPYFPSHLKISSIAVCDGECTPFILALLQKTASVETINNVDVVCRTRVHADALGSFLDNVGARIQNVSVDIVMLFQAASTLVAYASRTVQTVFLDILLDGSYVDLSRFNSVVQNMATEFIWLQSAIKQKSSRLCIRWNGLQRMVKRIEERVRFEEELCRLVQSHLSKLGADGMLSFASDVEDL</sequence>
<dbReference type="Proteomes" id="UP000186601">
    <property type="component" value="Unassembled WGS sequence"/>
</dbReference>
<reference evidence="1 2" key="1">
    <citation type="submission" date="2018-02" db="EMBL/GenBank/DDBJ databases">
        <title>Genome sequence of the basidiomycete white-rot fungus Phlebia centrifuga.</title>
        <authorList>
            <person name="Granchi Z."/>
            <person name="Peng M."/>
            <person name="de Vries R.P."/>
            <person name="Hilden K."/>
            <person name="Makela M.R."/>
            <person name="Grigoriev I."/>
            <person name="Riley R."/>
        </authorList>
    </citation>
    <scope>NUCLEOTIDE SEQUENCE [LARGE SCALE GENOMIC DNA]</scope>
    <source>
        <strain evidence="1 2">FBCC195</strain>
    </source>
</reference>
<dbReference type="EMBL" id="MLYV02001318">
    <property type="protein sequence ID" value="PSR70792.1"/>
    <property type="molecule type" value="Genomic_DNA"/>
</dbReference>
<evidence type="ECO:0000313" key="1">
    <source>
        <dbReference type="EMBL" id="PSR70792.1"/>
    </source>
</evidence>
<comment type="caution">
    <text evidence="1">The sequence shown here is derived from an EMBL/GenBank/DDBJ whole genome shotgun (WGS) entry which is preliminary data.</text>
</comment>
<keyword evidence="2" id="KW-1185">Reference proteome</keyword>
<protein>
    <recommendedName>
        <fullName evidence="3">F-box domain-containing protein</fullName>
    </recommendedName>
</protein>
<accession>A0A2R6NFL5</accession>
<evidence type="ECO:0000313" key="2">
    <source>
        <dbReference type="Proteomes" id="UP000186601"/>
    </source>
</evidence>
<proteinExistence type="predicted"/>
<gene>
    <name evidence="1" type="ORF">PHLCEN_2v13329</name>
</gene>
<evidence type="ECO:0008006" key="3">
    <source>
        <dbReference type="Google" id="ProtNLM"/>
    </source>
</evidence>